<gene>
    <name evidence="10" type="ORF">CVIRNUC_007399</name>
</gene>
<accession>A0AAV1ICH1</accession>
<comment type="caution">
    <text evidence="10">The sequence shown here is derived from an EMBL/GenBank/DDBJ whole genome shotgun (WGS) entry which is preliminary data.</text>
</comment>
<dbReference type="Gene3D" id="3.30.230.70">
    <property type="entry name" value="GHMP Kinase, N-terminal domain"/>
    <property type="match status" value="2"/>
</dbReference>
<dbReference type="PROSITE" id="PS50084">
    <property type="entry name" value="KH_TYPE_1"/>
    <property type="match status" value="1"/>
</dbReference>
<dbReference type="InterPro" id="IPR012162">
    <property type="entry name" value="PNPase"/>
</dbReference>
<evidence type="ECO:0000256" key="1">
    <source>
        <dbReference type="ARBA" id="ARBA00007404"/>
    </source>
</evidence>
<dbReference type="GO" id="GO:0000175">
    <property type="term" value="F:3'-5'-RNA exonuclease activity"/>
    <property type="evidence" value="ECO:0007669"/>
    <property type="project" value="TreeGrafter"/>
</dbReference>
<dbReference type="InterPro" id="IPR003029">
    <property type="entry name" value="S1_domain"/>
</dbReference>
<dbReference type="GO" id="GO:0000965">
    <property type="term" value="P:mitochondrial RNA 3'-end processing"/>
    <property type="evidence" value="ECO:0007669"/>
    <property type="project" value="TreeGrafter"/>
</dbReference>
<evidence type="ECO:0000256" key="8">
    <source>
        <dbReference type="SAM" id="MobiDB-lite"/>
    </source>
</evidence>
<dbReference type="SUPFAM" id="SSF50249">
    <property type="entry name" value="Nucleic acid-binding proteins"/>
    <property type="match status" value="1"/>
</dbReference>
<evidence type="ECO:0000256" key="4">
    <source>
        <dbReference type="ARBA" id="ARBA00022695"/>
    </source>
</evidence>
<feature type="domain" description="S1 motif" evidence="9">
    <location>
        <begin position="709"/>
        <end position="777"/>
    </location>
</feature>
<dbReference type="GO" id="GO:0003723">
    <property type="term" value="F:RNA binding"/>
    <property type="evidence" value="ECO:0007669"/>
    <property type="project" value="UniProtKB-UniRule"/>
</dbReference>
<dbReference type="SMART" id="SM00322">
    <property type="entry name" value="KH"/>
    <property type="match status" value="1"/>
</dbReference>
<dbReference type="GO" id="GO:0005739">
    <property type="term" value="C:mitochondrion"/>
    <property type="evidence" value="ECO:0007669"/>
    <property type="project" value="TreeGrafter"/>
</dbReference>
<dbReference type="PANTHER" id="PTHR11252">
    <property type="entry name" value="POLYRIBONUCLEOTIDE NUCLEOTIDYLTRANSFERASE"/>
    <property type="match status" value="1"/>
</dbReference>
<comment type="similarity">
    <text evidence="1">Belongs to the polyribonucleotide nucleotidyltransferase family.</text>
</comment>
<dbReference type="EMBL" id="CAUYUE010000010">
    <property type="protein sequence ID" value="CAK0784195.1"/>
    <property type="molecule type" value="Genomic_DNA"/>
</dbReference>
<dbReference type="FunFam" id="2.40.50.140:FF:000189">
    <property type="entry name" value="Polyribonucleotide nucleotidyltransferase, putative"/>
    <property type="match status" value="1"/>
</dbReference>
<keyword evidence="4" id="KW-0548">Nucleotidyltransferase</keyword>
<keyword evidence="3" id="KW-0808">Transferase</keyword>
<dbReference type="SUPFAM" id="SSF54211">
    <property type="entry name" value="Ribosomal protein S5 domain 2-like"/>
    <property type="match status" value="2"/>
</dbReference>
<dbReference type="Gene3D" id="2.40.50.140">
    <property type="entry name" value="Nucleic acid-binding proteins"/>
    <property type="match status" value="1"/>
</dbReference>
<dbReference type="InterPro" id="IPR004087">
    <property type="entry name" value="KH_dom"/>
</dbReference>
<evidence type="ECO:0000313" key="11">
    <source>
        <dbReference type="Proteomes" id="UP001314263"/>
    </source>
</evidence>
<dbReference type="CDD" id="cd04472">
    <property type="entry name" value="S1_PNPase"/>
    <property type="match status" value="1"/>
</dbReference>
<reference evidence="10 11" key="1">
    <citation type="submission" date="2023-10" db="EMBL/GenBank/DDBJ databases">
        <authorList>
            <person name="Maclean D."/>
            <person name="Macfadyen A."/>
        </authorList>
    </citation>
    <scope>NUCLEOTIDE SEQUENCE [LARGE SCALE GENOMIC DNA]</scope>
</reference>
<dbReference type="InterPro" id="IPR036612">
    <property type="entry name" value="KH_dom_type_1_sf"/>
</dbReference>
<dbReference type="GO" id="GO:0004654">
    <property type="term" value="F:polyribonucleotide nucleotidyltransferase activity"/>
    <property type="evidence" value="ECO:0007669"/>
    <property type="project" value="UniProtKB-EC"/>
</dbReference>
<dbReference type="PROSITE" id="PS50126">
    <property type="entry name" value="S1"/>
    <property type="match status" value="1"/>
</dbReference>
<evidence type="ECO:0000256" key="5">
    <source>
        <dbReference type="ARBA" id="ARBA00022884"/>
    </source>
</evidence>
<dbReference type="Proteomes" id="UP001314263">
    <property type="component" value="Unassembled WGS sequence"/>
</dbReference>
<dbReference type="GO" id="GO:0000958">
    <property type="term" value="P:mitochondrial mRNA catabolic process"/>
    <property type="evidence" value="ECO:0007669"/>
    <property type="project" value="TreeGrafter"/>
</dbReference>
<keyword evidence="11" id="KW-1185">Reference proteome</keyword>
<keyword evidence="5 7" id="KW-0694">RNA-binding</keyword>
<evidence type="ECO:0000256" key="3">
    <source>
        <dbReference type="ARBA" id="ARBA00022679"/>
    </source>
</evidence>
<dbReference type="Pfam" id="PF00575">
    <property type="entry name" value="S1"/>
    <property type="match status" value="1"/>
</dbReference>
<name>A0AAV1ICH1_9CHLO</name>
<dbReference type="InterPro" id="IPR027408">
    <property type="entry name" value="PNPase/RNase_PH_dom_sf"/>
</dbReference>
<dbReference type="PANTHER" id="PTHR11252:SF16">
    <property type="entry name" value="POLYRIBONUCLEOTIDE NUCLEOTIDYLTRANSFERASE 2, MITOCHONDRIAL"/>
    <property type="match status" value="1"/>
</dbReference>
<evidence type="ECO:0000256" key="6">
    <source>
        <dbReference type="ARBA" id="ARBA00031451"/>
    </source>
</evidence>
<evidence type="ECO:0000313" key="10">
    <source>
        <dbReference type="EMBL" id="CAK0784195.1"/>
    </source>
</evidence>
<dbReference type="NCBIfam" id="NF008805">
    <property type="entry name" value="PRK11824.1"/>
    <property type="match status" value="1"/>
</dbReference>
<sequence length="804" mass="85033">MLMSRCLTRLSALQQPGCVNHCAVEGSTGGIGLLSCDLSRGLCHVISSRLLYTQPDPQETGSSAGLTSEERLPAADLSGTALDTKRLAPLADGSATASSGGTTVLATIVAEQLQQPLWKMRIHRPFLEVDYQERFSATGRIPHNAQRRELAPSSREVGIAQSVQAALEPLFAKGFAARCQVSGTLISSNGESDPEPLAINAASAAISASSIPWQGPLGAVRVAKLGSGEWVFNPSVRQQKGAALSLLYAGTRDACTRLELQGRNAAAEDVASALDQAAERVAALLEQQQRQGAASPPAKRDMPSILPDPAALHNITRYGRELVESIYQDTSLSHAERTAALQRGRGALEATLRAKGMFRLEHMRVPNSGTASPRDIDLGWEQLQAAALQTLVLERNARPDGRGLSDLRELRCEVGCLPVVHGSALVSPGSSQVLSVATVGNDQDSLNIETALGQEMSSFIAHFSCPAFAINEMKARHGEVKRIEVEGGRLLQMALSSVVPRGRKFPFAVRLTTDVLADDGSAAMTAVSSASLALTNAGVQLSAPVAGVTVGLIVREGEGKVSEWELVTDPGSLEEGLGHMQLHAAGTTHGLTALQLACNGSGGVPLDIVRAAVAKAAQGLPAQLKALEAAMHQATQTGPVCGSLEVGKDNLRRIIGPQGSVIRGLEADSASRLSIDDTGLVHIYSPGQDNYQTAVSLIEGITGAAIKEGSVYKVRVVKLMDYGAFVELPNGFQALLHISELEHERVKSVEDVLAEGDELDVMCLGRDSRGHVKVSRRALLGRPGEDRQDRQRRVLPMMGIAARS</sequence>
<dbReference type="SUPFAM" id="SSF55666">
    <property type="entry name" value="Ribonuclease PH domain 2-like"/>
    <property type="match status" value="2"/>
</dbReference>
<dbReference type="InterPro" id="IPR012340">
    <property type="entry name" value="NA-bd_OB-fold"/>
</dbReference>
<proteinExistence type="inferred from homology"/>
<evidence type="ECO:0000256" key="2">
    <source>
        <dbReference type="ARBA" id="ARBA00012416"/>
    </source>
</evidence>
<dbReference type="AlphaFoldDB" id="A0AAV1ICH1"/>
<organism evidence="10 11">
    <name type="scientific">Coccomyxa viridis</name>
    <dbReference type="NCBI Taxonomy" id="1274662"/>
    <lineage>
        <taxon>Eukaryota</taxon>
        <taxon>Viridiplantae</taxon>
        <taxon>Chlorophyta</taxon>
        <taxon>core chlorophytes</taxon>
        <taxon>Trebouxiophyceae</taxon>
        <taxon>Trebouxiophyceae incertae sedis</taxon>
        <taxon>Coccomyxaceae</taxon>
        <taxon>Coccomyxa</taxon>
    </lineage>
</organism>
<dbReference type="GO" id="GO:0009570">
    <property type="term" value="C:chloroplast stroma"/>
    <property type="evidence" value="ECO:0007669"/>
    <property type="project" value="TreeGrafter"/>
</dbReference>
<dbReference type="Gene3D" id="3.30.1370.10">
    <property type="entry name" value="K Homology domain, type 1"/>
    <property type="match status" value="1"/>
</dbReference>
<dbReference type="Pfam" id="PF01138">
    <property type="entry name" value="RNase_PH"/>
    <property type="match status" value="2"/>
</dbReference>
<dbReference type="InterPro" id="IPR020568">
    <property type="entry name" value="Ribosomal_Su5_D2-typ_SF"/>
</dbReference>
<dbReference type="InterPro" id="IPR001247">
    <property type="entry name" value="ExoRNase_PH_dom1"/>
</dbReference>
<dbReference type="SUPFAM" id="SSF54791">
    <property type="entry name" value="Eukaryotic type KH-domain (KH-domain type I)"/>
    <property type="match status" value="1"/>
</dbReference>
<protein>
    <recommendedName>
        <fullName evidence="2">polyribonucleotide nucleotidyltransferase</fullName>
        <ecNumber evidence="2">2.7.7.8</ecNumber>
    </recommendedName>
    <alternativeName>
        <fullName evidence="6">Polynucleotide phosphorylase 1</fullName>
    </alternativeName>
</protein>
<evidence type="ECO:0000259" key="9">
    <source>
        <dbReference type="PROSITE" id="PS50126"/>
    </source>
</evidence>
<evidence type="ECO:0000256" key="7">
    <source>
        <dbReference type="PROSITE-ProRule" id="PRU00117"/>
    </source>
</evidence>
<dbReference type="CDD" id="cd02393">
    <property type="entry name" value="KH-I_PNPase"/>
    <property type="match status" value="1"/>
</dbReference>
<dbReference type="EC" id="2.7.7.8" evidence="2"/>
<dbReference type="GO" id="GO:0005829">
    <property type="term" value="C:cytosol"/>
    <property type="evidence" value="ECO:0007669"/>
    <property type="project" value="TreeGrafter"/>
</dbReference>
<dbReference type="SMART" id="SM00316">
    <property type="entry name" value="S1"/>
    <property type="match status" value="1"/>
</dbReference>
<feature type="region of interest" description="Disordered" evidence="8">
    <location>
        <begin position="287"/>
        <end position="306"/>
    </location>
</feature>
<dbReference type="InterPro" id="IPR036345">
    <property type="entry name" value="ExoRNase_PH_dom2_sf"/>
</dbReference>